<gene>
    <name evidence="2" type="ordered locus">Solca_3816</name>
</gene>
<proteinExistence type="predicted"/>
<keyword evidence="1" id="KW-0802">TPR repeat</keyword>
<reference evidence="2" key="1">
    <citation type="submission" date="2012-02" db="EMBL/GenBank/DDBJ databases">
        <title>The complete genome of Solitalea canadensis DSM 3403.</title>
        <authorList>
            <consortium name="US DOE Joint Genome Institute (JGI-PGF)"/>
            <person name="Lucas S."/>
            <person name="Copeland A."/>
            <person name="Lapidus A."/>
            <person name="Glavina del Rio T."/>
            <person name="Dalin E."/>
            <person name="Tice H."/>
            <person name="Bruce D."/>
            <person name="Goodwin L."/>
            <person name="Pitluck S."/>
            <person name="Peters L."/>
            <person name="Ovchinnikova G."/>
            <person name="Lu M."/>
            <person name="Kyrpides N."/>
            <person name="Mavromatis K."/>
            <person name="Ivanova N."/>
            <person name="Brettin T."/>
            <person name="Detter J.C."/>
            <person name="Han C."/>
            <person name="Larimer F."/>
            <person name="Land M."/>
            <person name="Hauser L."/>
            <person name="Markowitz V."/>
            <person name="Cheng J.-F."/>
            <person name="Hugenholtz P."/>
            <person name="Woyke T."/>
            <person name="Wu D."/>
            <person name="Spring S."/>
            <person name="Schroeder M."/>
            <person name="Kopitz M."/>
            <person name="Brambilla E."/>
            <person name="Klenk H.-P."/>
            <person name="Eisen J.A."/>
        </authorList>
    </citation>
    <scope>NUCLEOTIDE SEQUENCE</scope>
    <source>
        <strain evidence="2">DSM 3403</strain>
    </source>
</reference>
<dbReference type="STRING" id="929556.Solca_3816"/>
<dbReference type="PROSITE" id="PS50005">
    <property type="entry name" value="TPR"/>
    <property type="match status" value="1"/>
</dbReference>
<dbReference type="RefSeq" id="WP_014682038.1">
    <property type="nucleotide sequence ID" value="NC_017770.1"/>
</dbReference>
<dbReference type="EMBL" id="CP003349">
    <property type="protein sequence ID" value="AFD08815.1"/>
    <property type="molecule type" value="Genomic_DNA"/>
</dbReference>
<dbReference type="Proteomes" id="UP000007590">
    <property type="component" value="Chromosome"/>
</dbReference>
<dbReference type="SUPFAM" id="SSF48452">
    <property type="entry name" value="TPR-like"/>
    <property type="match status" value="1"/>
</dbReference>
<name>H8KKZ8_SOLCM</name>
<sequence>MRKTTILRKISLLSLVLVSNLHLFGQAYYSQFKELVLKKDTIGQYKLLKKWEVANPDDPELYVAAINFYVQRSRKEVLSLKKEQEAGSSIEMKNQANEAVGYLTGKVIYESNDLDSGFYYINKGISKFPDRLDMRFGKTYVLGLTENYRAFTEEIIKTVEYSGQINNQWKWSESKPLNDAKNFMLGSVQDYVFQLYEVKDDNIIPYIGSIAESVLKLYPDHVESLSNLSITYLVKKEYDNALIPLLKAEKLSPKDYIVLSNIAWCYYQKKDKLNAIKYYELVLKYGDEGAMNFANEKLVELKKSN</sequence>
<accession>H8KKZ8</accession>
<dbReference type="SMART" id="SM00028">
    <property type="entry name" value="TPR"/>
    <property type="match status" value="2"/>
</dbReference>
<protein>
    <submittedName>
        <fullName evidence="2">Uncharacterized protein</fullName>
    </submittedName>
</protein>
<feature type="repeat" description="TPR" evidence="1">
    <location>
        <begin position="222"/>
        <end position="255"/>
    </location>
</feature>
<keyword evidence="3" id="KW-1185">Reference proteome</keyword>
<dbReference type="eggNOG" id="COG0457">
    <property type="taxonomic scope" value="Bacteria"/>
</dbReference>
<dbReference type="HOGENOM" id="CLU_079911_0_0_10"/>
<dbReference type="KEGG" id="scn:Solca_3816"/>
<evidence type="ECO:0000256" key="1">
    <source>
        <dbReference type="PROSITE-ProRule" id="PRU00339"/>
    </source>
</evidence>
<dbReference type="InterPro" id="IPR019734">
    <property type="entry name" value="TPR_rpt"/>
</dbReference>
<evidence type="ECO:0000313" key="3">
    <source>
        <dbReference type="Proteomes" id="UP000007590"/>
    </source>
</evidence>
<dbReference type="AlphaFoldDB" id="H8KKZ8"/>
<evidence type="ECO:0000313" key="2">
    <source>
        <dbReference type="EMBL" id="AFD08815.1"/>
    </source>
</evidence>
<dbReference type="Gene3D" id="1.25.40.10">
    <property type="entry name" value="Tetratricopeptide repeat domain"/>
    <property type="match status" value="1"/>
</dbReference>
<dbReference type="InterPro" id="IPR011990">
    <property type="entry name" value="TPR-like_helical_dom_sf"/>
</dbReference>
<dbReference type="OrthoDB" id="1343633at2"/>
<organism evidence="2 3">
    <name type="scientific">Solitalea canadensis (strain ATCC 29591 / DSM 3403 / JCM 21819 / LMG 8368 / NBRC 15130 / NCIMB 12057 / USAM 9D)</name>
    <name type="common">Flexibacter canadensis</name>
    <dbReference type="NCBI Taxonomy" id="929556"/>
    <lineage>
        <taxon>Bacteria</taxon>
        <taxon>Pseudomonadati</taxon>
        <taxon>Bacteroidota</taxon>
        <taxon>Sphingobacteriia</taxon>
        <taxon>Sphingobacteriales</taxon>
        <taxon>Sphingobacteriaceae</taxon>
        <taxon>Solitalea</taxon>
    </lineage>
</organism>